<feature type="non-terminal residue" evidence="1">
    <location>
        <position position="39"/>
    </location>
</feature>
<evidence type="ECO:0008006" key="2">
    <source>
        <dbReference type="Google" id="ProtNLM"/>
    </source>
</evidence>
<proteinExistence type="predicted"/>
<name>A0A382QUV9_9ZZZZ</name>
<protein>
    <recommendedName>
        <fullName evidence="2">NusB/RsmB/TIM44 domain-containing protein</fullName>
    </recommendedName>
</protein>
<reference evidence="1" key="1">
    <citation type="submission" date="2018-05" db="EMBL/GenBank/DDBJ databases">
        <authorList>
            <person name="Lanie J.A."/>
            <person name="Ng W.-L."/>
            <person name="Kazmierczak K.M."/>
            <person name="Andrzejewski T.M."/>
            <person name="Davidsen T.M."/>
            <person name="Wayne K.J."/>
            <person name="Tettelin H."/>
            <person name="Glass J.I."/>
            <person name="Rusch D."/>
            <person name="Podicherti R."/>
            <person name="Tsui H.-C.T."/>
            <person name="Winkler M.E."/>
        </authorList>
    </citation>
    <scope>NUCLEOTIDE SEQUENCE</scope>
</reference>
<accession>A0A382QUV9</accession>
<sequence length="39" mass="4756">MLTRRHIRLKIMQIIYALKISDFEYTKETEKKLLESIDS</sequence>
<dbReference type="EMBL" id="UINC01116737">
    <property type="protein sequence ID" value="SVC88688.1"/>
    <property type="molecule type" value="Genomic_DNA"/>
</dbReference>
<organism evidence="1">
    <name type="scientific">marine metagenome</name>
    <dbReference type="NCBI Taxonomy" id="408172"/>
    <lineage>
        <taxon>unclassified sequences</taxon>
        <taxon>metagenomes</taxon>
        <taxon>ecological metagenomes</taxon>
    </lineage>
</organism>
<dbReference type="AlphaFoldDB" id="A0A382QUV9"/>
<evidence type="ECO:0000313" key="1">
    <source>
        <dbReference type="EMBL" id="SVC88688.1"/>
    </source>
</evidence>
<gene>
    <name evidence="1" type="ORF">METZ01_LOCUS341542</name>
</gene>